<sequence length="69" mass="8082">MEENKICEAEKQEIRALLRKVILKLIENGGNKQIQDIICSLYSLSMRTDDPVIRRHCQKAIRMLARKMP</sequence>
<dbReference type="Proteomes" id="UP000193785">
    <property type="component" value="Unassembled WGS sequence"/>
</dbReference>
<protein>
    <submittedName>
        <fullName evidence="1">Uncharacterized protein</fullName>
    </submittedName>
</protein>
<reference evidence="1 2" key="1">
    <citation type="journal article" date="2017" name="Antonie Van Leeuwenhoek">
        <title>Phylogenomic resolution of the bacterial genus Pantoea and its relationship with Erwinia and Tatumella.</title>
        <authorList>
            <person name="Palmer M."/>
            <person name="Steenkamp E.T."/>
            <person name="Coetzee M.P."/>
            <person name="Chan W.Y."/>
            <person name="van Zyl E."/>
            <person name="De Maayer P."/>
            <person name="Coutinho T.A."/>
            <person name="Blom J."/>
            <person name="Smits T.H."/>
            <person name="Duffy B."/>
            <person name="Venter S.N."/>
        </authorList>
    </citation>
    <scope>NUCLEOTIDE SEQUENCE [LARGE SCALE GENOMIC DNA]</scope>
    <source>
        <strain evidence="1 2">LMG 5345</strain>
    </source>
</reference>
<evidence type="ECO:0000313" key="2">
    <source>
        <dbReference type="Proteomes" id="UP000193785"/>
    </source>
</evidence>
<proteinExistence type="predicted"/>
<gene>
    <name evidence="1" type="ORF">HA46_19380</name>
</gene>
<dbReference type="EMBL" id="MLJJ01000059">
    <property type="protein sequence ID" value="ORM90476.1"/>
    <property type="molecule type" value="Genomic_DNA"/>
</dbReference>
<name>A0ABX3UM33_9GAMM</name>
<accession>A0ABX3UM33</accession>
<keyword evidence="2" id="KW-1185">Reference proteome</keyword>
<comment type="caution">
    <text evidence="1">The sequence shown here is derived from an EMBL/GenBank/DDBJ whole genome shotgun (WGS) entry which is preliminary data.</text>
</comment>
<evidence type="ECO:0000313" key="1">
    <source>
        <dbReference type="EMBL" id="ORM90476.1"/>
    </source>
</evidence>
<organism evidence="1 2">
    <name type="scientific">Pantoea septica</name>
    <dbReference type="NCBI Taxonomy" id="472695"/>
    <lineage>
        <taxon>Bacteria</taxon>
        <taxon>Pseudomonadati</taxon>
        <taxon>Pseudomonadota</taxon>
        <taxon>Gammaproteobacteria</taxon>
        <taxon>Enterobacterales</taxon>
        <taxon>Erwiniaceae</taxon>
        <taxon>Pantoea</taxon>
    </lineage>
</organism>